<dbReference type="Gene3D" id="3.40.50.300">
    <property type="entry name" value="P-loop containing nucleotide triphosphate hydrolases"/>
    <property type="match status" value="1"/>
</dbReference>
<evidence type="ECO:0000256" key="6">
    <source>
        <dbReference type="ARBA" id="ARBA00022741"/>
    </source>
</evidence>
<dbReference type="PROSITE" id="PS00211">
    <property type="entry name" value="ABC_TRANSPORTER_1"/>
    <property type="match status" value="1"/>
</dbReference>
<keyword evidence="3" id="KW-1003">Cell membrane</keyword>
<keyword evidence="15" id="KW-1185">Reference proteome</keyword>
<dbReference type="SMART" id="SM00382">
    <property type="entry name" value="AAA"/>
    <property type="match status" value="1"/>
</dbReference>
<sequence>MIRQLAAITGTARVRGYLVTLVAFAVAQGLTFTLIVPVLRALFAGDASAAWPWIGLLAVAAAVCGILQYRQAVMGFSLGLDLSRSLYHRLGDHLATLPLGWFEADRVGRIGQLVVQGARAVMGVPAHLLQPLVTSYVTPATVVAASLFFDWRLGTALAVGGAVLVLTYRYTATLTERLDHGVDAAMAEAGGRVVEYAQAQTVLRGFGRTGAAHAELEEALAGQYRAGRRLVTKVVPGLGLNAMAVQGVYTVLLAFGTYLVLGGPLGAAELVALLALATRFTEPLVLAAELGGAVRIGRNNLNRFAEILATPALPEAEGEEGKARPAVPEAPAIELERVTFGYDGSPVLREVSLRVPPRTMTALVGSSGSGKTTVTRLIARFFDVDSGTVRVDGHDVRDLTTEDLMSRLSLVFQDVYLFDDTIEENIRLGRPGATDEEVRHAAALARVDEIVERLPDGWATRVGESGATLSGGERQRVSIARAILKDAPIVLLDEATAALDPENEFAVTEALRALTEDRTLLVIAHRLSTVVAADQIVVLDGGRVVESGDHASLLGRDGRYAAFWRERTRAAGWRLLPS</sequence>
<dbReference type="EMBL" id="JACHJP010000002">
    <property type="protein sequence ID" value="MBB4915607.1"/>
    <property type="molecule type" value="Genomic_DNA"/>
</dbReference>
<feature type="domain" description="ABC transporter" evidence="12">
    <location>
        <begin position="333"/>
        <end position="566"/>
    </location>
</feature>
<keyword evidence="4" id="KW-0997">Cell inner membrane</keyword>
<keyword evidence="6" id="KW-0547">Nucleotide-binding</keyword>
<dbReference type="PROSITE" id="PS50893">
    <property type="entry name" value="ABC_TRANSPORTER_2"/>
    <property type="match status" value="1"/>
</dbReference>
<evidence type="ECO:0000256" key="9">
    <source>
        <dbReference type="ARBA" id="ARBA00023136"/>
    </source>
</evidence>
<dbReference type="PANTHER" id="PTHR24221:SF646">
    <property type="entry name" value="HAEMOLYSIN SECRETION ATP-BINDING PROTEIN"/>
    <property type="match status" value="1"/>
</dbReference>
<reference evidence="14 15" key="1">
    <citation type="submission" date="2020-08" db="EMBL/GenBank/DDBJ databases">
        <title>Genomic Encyclopedia of Type Strains, Phase III (KMG-III): the genomes of soil and plant-associated and newly described type strains.</title>
        <authorList>
            <person name="Whitman W."/>
        </authorList>
    </citation>
    <scope>NUCLEOTIDE SEQUENCE [LARGE SCALE GENOMIC DNA]</scope>
    <source>
        <strain evidence="14 15">CECT 8840</strain>
    </source>
</reference>
<dbReference type="SUPFAM" id="SSF90123">
    <property type="entry name" value="ABC transporter transmembrane region"/>
    <property type="match status" value="1"/>
</dbReference>
<evidence type="ECO:0000313" key="14">
    <source>
        <dbReference type="EMBL" id="MBB4915607.1"/>
    </source>
</evidence>
<keyword evidence="2" id="KW-0813">Transport</keyword>
<dbReference type="InterPro" id="IPR011527">
    <property type="entry name" value="ABC1_TM_dom"/>
</dbReference>
<evidence type="ECO:0000256" key="8">
    <source>
        <dbReference type="ARBA" id="ARBA00022989"/>
    </source>
</evidence>
<evidence type="ECO:0000256" key="7">
    <source>
        <dbReference type="ARBA" id="ARBA00022840"/>
    </source>
</evidence>
<dbReference type="InterPro" id="IPR017871">
    <property type="entry name" value="ABC_transporter-like_CS"/>
</dbReference>
<dbReference type="Pfam" id="PF00005">
    <property type="entry name" value="ABC_tran"/>
    <property type="match status" value="1"/>
</dbReference>
<keyword evidence="8 11" id="KW-1133">Transmembrane helix</keyword>
<accession>A0A7W7QL64</accession>
<evidence type="ECO:0000259" key="12">
    <source>
        <dbReference type="PROSITE" id="PS50893"/>
    </source>
</evidence>
<dbReference type="InterPro" id="IPR027417">
    <property type="entry name" value="P-loop_NTPase"/>
</dbReference>
<dbReference type="InterPro" id="IPR039421">
    <property type="entry name" value="Type_1_exporter"/>
</dbReference>
<protein>
    <submittedName>
        <fullName evidence="14">ATP-binding cassette subfamily B protein</fullName>
    </submittedName>
</protein>
<dbReference type="PANTHER" id="PTHR24221">
    <property type="entry name" value="ATP-BINDING CASSETTE SUB-FAMILY B"/>
    <property type="match status" value="1"/>
</dbReference>
<dbReference type="GO" id="GO:0005524">
    <property type="term" value="F:ATP binding"/>
    <property type="evidence" value="ECO:0007669"/>
    <property type="project" value="UniProtKB-KW"/>
</dbReference>
<dbReference type="FunFam" id="3.40.50.300:FF:000221">
    <property type="entry name" value="Multidrug ABC transporter ATP-binding protein"/>
    <property type="match status" value="1"/>
</dbReference>
<dbReference type="InterPro" id="IPR003439">
    <property type="entry name" value="ABC_transporter-like_ATP-bd"/>
</dbReference>
<dbReference type="SUPFAM" id="SSF52540">
    <property type="entry name" value="P-loop containing nucleoside triphosphate hydrolases"/>
    <property type="match status" value="1"/>
</dbReference>
<dbReference type="AlphaFoldDB" id="A0A7W7QL64"/>
<evidence type="ECO:0000256" key="10">
    <source>
        <dbReference type="ARBA" id="ARBA00023455"/>
    </source>
</evidence>
<comment type="subcellular location">
    <subcellularLocation>
        <location evidence="1">Cell inner membrane</location>
        <topology evidence="1">Multi-pass membrane protein</topology>
    </subcellularLocation>
</comment>
<dbReference type="InterPro" id="IPR036640">
    <property type="entry name" value="ABC1_TM_sf"/>
</dbReference>
<evidence type="ECO:0000313" key="15">
    <source>
        <dbReference type="Proteomes" id="UP000552644"/>
    </source>
</evidence>
<dbReference type="Pfam" id="PF00664">
    <property type="entry name" value="ABC_membrane"/>
    <property type="match status" value="1"/>
</dbReference>
<evidence type="ECO:0000256" key="5">
    <source>
        <dbReference type="ARBA" id="ARBA00022692"/>
    </source>
</evidence>
<evidence type="ECO:0000256" key="4">
    <source>
        <dbReference type="ARBA" id="ARBA00022519"/>
    </source>
</evidence>
<feature type="transmembrane region" description="Helical" evidence="11">
    <location>
        <begin position="49"/>
        <end position="69"/>
    </location>
</feature>
<evidence type="ECO:0000256" key="3">
    <source>
        <dbReference type="ARBA" id="ARBA00022475"/>
    </source>
</evidence>
<keyword evidence="9 11" id="KW-0472">Membrane</keyword>
<dbReference type="GO" id="GO:0016887">
    <property type="term" value="F:ATP hydrolysis activity"/>
    <property type="evidence" value="ECO:0007669"/>
    <property type="project" value="InterPro"/>
</dbReference>
<dbReference type="GO" id="GO:0005886">
    <property type="term" value="C:plasma membrane"/>
    <property type="evidence" value="ECO:0007669"/>
    <property type="project" value="UniProtKB-SubCell"/>
</dbReference>
<name>A0A7W7QL64_9ACTN</name>
<feature type="transmembrane region" description="Helical" evidence="11">
    <location>
        <begin position="21"/>
        <end position="43"/>
    </location>
</feature>
<dbReference type="GO" id="GO:0140359">
    <property type="term" value="F:ABC-type transporter activity"/>
    <property type="evidence" value="ECO:0007669"/>
    <property type="project" value="InterPro"/>
</dbReference>
<proteinExistence type="inferred from homology"/>
<keyword evidence="5 11" id="KW-0812">Transmembrane</keyword>
<evidence type="ECO:0000256" key="1">
    <source>
        <dbReference type="ARBA" id="ARBA00004429"/>
    </source>
</evidence>
<dbReference type="GO" id="GO:0034040">
    <property type="term" value="F:ATPase-coupled lipid transmembrane transporter activity"/>
    <property type="evidence" value="ECO:0007669"/>
    <property type="project" value="TreeGrafter"/>
</dbReference>
<comment type="caution">
    <text evidence="14">The sequence shown here is derived from an EMBL/GenBank/DDBJ whole genome shotgun (WGS) entry which is preliminary data.</text>
</comment>
<feature type="domain" description="ABC transmembrane type-1" evidence="13">
    <location>
        <begin position="18"/>
        <end position="294"/>
    </location>
</feature>
<keyword evidence="7 14" id="KW-0067">ATP-binding</keyword>
<evidence type="ECO:0000259" key="13">
    <source>
        <dbReference type="PROSITE" id="PS50929"/>
    </source>
</evidence>
<dbReference type="RefSeq" id="WP_184714248.1">
    <property type="nucleotide sequence ID" value="NZ_JACHJP010000002.1"/>
</dbReference>
<dbReference type="Proteomes" id="UP000552644">
    <property type="component" value="Unassembled WGS sequence"/>
</dbReference>
<dbReference type="PROSITE" id="PS50929">
    <property type="entry name" value="ABC_TM1F"/>
    <property type="match status" value="1"/>
</dbReference>
<dbReference type="Gene3D" id="1.20.1560.10">
    <property type="entry name" value="ABC transporter type 1, transmembrane domain"/>
    <property type="match status" value="1"/>
</dbReference>
<feature type="transmembrane region" description="Helical" evidence="11">
    <location>
        <begin position="230"/>
        <end position="249"/>
    </location>
</feature>
<gene>
    <name evidence="14" type="ORF">FHS44_002692</name>
</gene>
<evidence type="ECO:0000256" key="2">
    <source>
        <dbReference type="ARBA" id="ARBA00022448"/>
    </source>
</evidence>
<comment type="similarity">
    <text evidence="10">Belongs to the ABC transporter superfamily. Siderophore-Fe(3+) uptake transporter (SIUT) (TC 3.A.1.21) family.</text>
</comment>
<organism evidence="14 15">
    <name type="scientific">Streptosporangium saharense</name>
    <dbReference type="NCBI Taxonomy" id="1706840"/>
    <lineage>
        <taxon>Bacteria</taxon>
        <taxon>Bacillati</taxon>
        <taxon>Actinomycetota</taxon>
        <taxon>Actinomycetes</taxon>
        <taxon>Streptosporangiales</taxon>
        <taxon>Streptosporangiaceae</taxon>
        <taxon>Streptosporangium</taxon>
    </lineage>
</organism>
<evidence type="ECO:0000256" key="11">
    <source>
        <dbReference type="SAM" id="Phobius"/>
    </source>
</evidence>
<dbReference type="InterPro" id="IPR003593">
    <property type="entry name" value="AAA+_ATPase"/>
</dbReference>